<dbReference type="EMBL" id="DVKI01000004">
    <property type="protein sequence ID" value="HIT16784.1"/>
    <property type="molecule type" value="Genomic_DNA"/>
</dbReference>
<proteinExistence type="predicted"/>
<feature type="transmembrane region" description="Helical" evidence="1">
    <location>
        <begin position="133"/>
        <end position="153"/>
    </location>
</feature>
<evidence type="ECO:0000313" key="3">
    <source>
        <dbReference type="EMBL" id="HIT16784.1"/>
    </source>
</evidence>
<gene>
    <name evidence="3" type="ORF">IAD04_00165</name>
</gene>
<dbReference type="Proteomes" id="UP000886893">
    <property type="component" value="Unassembled WGS sequence"/>
</dbReference>
<keyword evidence="1" id="KW-1133">Transmembrane helix</keyword>
<reference evidence="3" key="2">
    <citation type="journal article" date="2021" name="PeerJ">
        <title>Extensive microbial diversity within the chicken gut microbiome revealed by metagenomics and culture.</title>
        <authorList>
            <person name="Gilroy R."/>
            <person name="Ravi A."/>
            <person name="Getino M."/>
            <person name="Pursley I."/>
            <person name="Horton D.L."/>
            <person name="Alikhan N.F."/>
            <person name="Baker D."/>
            <person name="Gharbi K."/>
            <person name="Hall N."/>
            <person name="Watson M."/>
            <person name="Adriaenssens E.M."/>
            <person name="Foster-Nyarko E."/>
            <person name="Jarju S."/>
            <person name="Secka A."/>
            <person name="Antonio M."/>
            <person name="Oren A."/>
            <person name="Chaudhuri R.R."/>
            <person name="La Ragione R."/>
            <person name="Hildebrand F."/>
            <person name="Pallen M.J."/>
        </authorList>
    </citation>
    <scope>NUCLEOTIDE SEQUENCE</scope>
    <source>
        <strain evidence="3">14508</strain>
    </source>
</reference>
<dbReference type="Pfam" id="PF14501">
    <property type="entry name" value="HATPase_c_5"/>
    <property type="match status" value="1"/>
</dbReference>
<evidence type="ECO:0000259" key="2">
    <source>
        <dbReference type="Pfam" id="PF14501"/>
    </source>
</evidence>
<dbReference type="Gene3D" id="3.30.565.10">
    <property type="entry name" value="Histidine kinase-like ATPase, C-terminal domain"/>
    <property type="match status" value="1"/>
</dbReference>
<dbReference type="GO" id="GO:0042802">
    <property type="term" value="F:identical protein binding"/>
    <property type="evidence" value="ECO:0007669"/>
    <property type="project" value="TreeGrafter"/>
</dbReference>
<feature type="domain" description="Sensor histidine kinase NatK-like C-terminal" evidence="2">
    <location>
        <begin position="310"/>
        <end position="412"/>
    </location>
</feature>
<feature type="transmembrane region" description="Helical" evidence="1">
    <location>
        <begin position="165"/>
        <end position="189"/>
    </location>
</feature>
<feature type="transmembrane region" description="Helical" evidence="1">
    <location>
        <begin position="71"/>
        <end position="93"/>
    </location>
</feature>
<accession>A0A9D1G757</accession>
<reference evidence="3" key="1">
    <citation type="submission" date="2020-10" db="EMBL/GenBank/DDBJ databases">
        <authorList>
            <person name="Gilroy R."/>
        </authorList>
    </citation>
    <scope>NUCLEOTIDE SEQUENCE</scope>
    <source>
        <strain evidence="3">14508</strain>
    </source>
</reference>
<dbReference type="SUPFAM" id="SSF55874">
    <property type="entry name" value="ATPase domain of HSP90 chaperone/DNA topoisomerase II/histidine kinase"/>
    <property type="match status" value="1"/>
</dbReference>
<comment type="caution">
    <text evidence="3">The sequence shown here is derived from an EMBL/GenBank/DDBJ whole genome shotgun (WGS) entry which is preliminary data.</text>
</comment>
<sequence length="420" mass="49583">MFIDNFMFVFLFYMFNTKIHKKKYWLMLLMIILKFFCDLFLEFTEFIPIIFGYHILKEEIEDKSVILNKVLFCMLINKIIFISSSTLMVIFMTSQNKVSYMYVLAQISIDYILAFFLLYVYNKFAIQSLIEKYSSNLTILLCTYIIIVVGFIGYTAHKREIFDQFVLGILIFLVLQTLFVSALFIWMTIKQKERYEQKIKNQELVYLKKYTDSLEKDQEQSARFRHDYKNLILSLKEKAEFSQDIALKEKIESLEHYSQPYLTDKFAYRYLKNVKNDYVKSLLISKLYTASQKYIHCTFECPNVIQNIPMDIFDFVRVLGILIDNALEAAEESEQKELAIAIYQDKEQMEISIINSCNQAKESISQLTQKGVTTKKGHSGLGLSNIEEINRKNENMFVNYQMEAEQFIAHVVLIAKEEDL</sequence>
<feature type="transmembrane region" description="Helical" evidence="1">
    <location>
        <begin position="99"/>
        <end position="121"/>
    </location>
</feature>
<organism evidence="3 4">
    <name type="scientific">Candidatus Caccosoma faecigallinarum</name>
    <dbReference type="NCBI Taxonomy" id="2840720"/>
    <lineage>
        <taxon>Bacteria</taxon>
        <taxon>Bacillati</taxon>
        <taxon>Bacillota</taxon>
        <taxon>Bacillota incertae sedis</taxon>
        <taxon>Candidatus Caccosoma</taxon>
    </lineage>
</organism>
<dbReference type="InterPro" id="IPR036890">
    <property type="entry name" value="HATPase_C_sf"/>
</dbReference>
<feature type="transmembrane region" description="Helical" evidence="1">
    <location>
        <begin position="24"/>
        <end position="51"/>
    </location>
</feature>
<evidence type="ECO:0000256" key="1">
    <source>
        <dbReference type="SAM" id="Phobius"/>
    </source>
</evidence>
<name>A0A9D1G757_9FIRM</name>
<dbReference type="AlphaFoldDB" id="A0A9D1G757"/>
<keyword evidence="1" id="KW-0472">Membrane</keyword>
<evidence type="ECO:0000313" key="4">
    <source>
        <dbReference type="Proteomes" id="UP000886893"/>
    </source>
</evidence>
<protein>
    <submittedName>
        <fullName evidence="3">GHKL domain-containing protein</fullName>
    </submittedName>
</protein>
<dbReference type="PANTHER" id="PTHR40448:SF1">
    <property type="entry name" value="TWO-COMPONENT SENSOR HISTIDINE KINASE"/>
    <property type="match status" value="1"/>
</dbReference>
<dbReference type="PANTHER" id="PTHR40448">
    <property type="entry name" value="TWO-COMPONENT SENSOR HISTIDINE KINASE"/>
    <property type="match status" value="1"/>
</dbReference>
<keyword evidence="1" id="KW-0812">Transmembrane</keyword>
<dbReference type="InterPro" id="IPR032834">
    <property type="entry name" value="NatK-like_C"/>
</dbReference>